<dbReference type="InterPro" id="IPR006680">
    <property type="entry name" value="Amidohydro-rel"/>
</dbReference>
<dbReference type="InterPro" id="IPR032466">
    <property type="entry name" value="Metal_Hydrolase"/>
</dbReference>
<dbReference type="PANTHER" id="PTHR11271:SF6">
    <property type="entry name" value="GUANINE DEAMINASE"/>
    <property type="match status" value="1"/>
</dbReference>
<evidence type="ECO:0000256" key="2">
    <source>
        <dbReference type="ARBA" id="ARBA00022723"/>
    </source>
</evidence>
<dbReference type="EMBL" id="JAUDCL010000005">
    <property type="protein sequence ID" value="MDM8200470.1"/>
    <property type="molecule type" value="Genomic_DNA"/>
</dbReference>
<dbReference type="SUPFAM" id="SSF51338">
    <property type="entry name" value="Composite domain of metallo-dependent hydrolases"/>
    <property type="match status" value="1"/>
</dbReference>
<comment type="cofactor">
    <cofactor evidence="1">
        <name>Zn(2+)</name>
        <dbReference type="ChEBI" id="CHEBI:29105"/>
    </cofactor>
</comment>
<proteinExistence type="predicted"/>
<evidence type="ECO:0000256" key="1">
    <source>
        <dbReference type="ARBA" id="ARBA00001947"/>
    </source>
</evidence>
<dbReference type="PANTHER" id="PTHR11271">
    <property type="entry name" value="GUANINE DEAMINASE"/>
    <property type="match status" value="1"/>
</dbReference>
<dbReference type="Pfam" id="PF01979">
    <property type="entry name" value="Amidohydro_1"/>
    <property type="match status" value="1"/>
</dbReference>
<reference evidence="7" key="2">
    <citation type="submission" date="2023-06" db="EMBL/GenBank/DDBJ databases">
        <title>Identification and characterization of horizontal gene transfer across gut microbiota members of farm animals based on homology search.</title>
        <authorList>
            <person name="Zeman M."/>
            <person name="Kubasova T."/>
            <person name="Jahodarova E."/>
            <person name="Nykrynova M."/>
            <person name="Rychlik I."/>
        </authorList>
    </citation>
    <scope>NUCLEOTIDE SEQUENCE [LARGE SCALE GENOMIC DNA]</scope>
    <source>
        <strain evidence="7">ET340</strain>
    </source>
</reference>
<feature type="domain" description="Amidohydrolase-related" evidence="5">
    <location>
        <begin position="55"/>
        <end position="415"/>
    </location>
</feature>
<organism evidence="6 7">
    <name type="scientific">Allofournierella massiliensis</name>
    <dbReference type="NCBI Taxonomy" id="1650663"/>
    <lineage>
        <taxon>Bacteria</taxon>
        <taxon>Bacillati</taxon>
        <taxon>Bacillota</taxon>
        <taxon>Clostridia</taxon>
        <taxon>Eubacteriales</taxon>
        <taxon>Oscillospiraceae</taxon>
        <taxon>Allofournierella</taxon>
    </lineage>
</organism>
<sequence>MNILHGNILFSKSYDELVAYEDSYLIVENGKVREICSVLPEQYKNAEVTDYGKGVIIPAFSDLHVHASQYIERGLGMDMLLSDWLNQYTFPQEARFADMNYARPIYDAFIDDMIKHGTFHACIFATIHREATSYLIRRMEERGLYGYVGKVNMDIASPSYLCETVEESLRETEQYLADCQNHKTAKPIITPRFAPTCSEDLVKGLGALGKKYHVGLQTHLVESRWEAQEALRVYPGYKCDTEIYERAGLMENGPVVGAHFIFPAKDDIEIIKRHGGHTVHCPDATTNIIAGIMGVSALHRDGVNITLGTDVGGGHSMGIYTQIGRAVQLSKLKWFYEPETASPITFTNAFYLATKAGGSVFGKVGSFEKDYVFNALVIDGMEDLDFPLTPAQVVERFCYIGTTENIKARYLGGKLIG</sequence>
<keyword evidence="4" id="KW-0862">Zinc</keyword>
<evidence type="ECO:0000256" key="4">
    <source>
        <dbReference type="ARBA" id="ARBA00022833"/>
    </source>
</evidence>
<evidence type="ECO:0000313" key="6">
    <source>
        <dbReference type="EMBL" id="MDM8200470.1"/>
    </source>
</evidence>
<reference evidence="6 7" key="3">
    <citation type="submission" date="2023-06" db="EMBL/GenBank/DDBJ databases">
        <authorList>
            <person name="Zeman M."/>
            <person name="Kubasova T."/>
            <person name="Jahodarova E."/>
            <person name="Nykrynova M."/>
            <person name="Rychlik I."/>
        </authorList>
    </citation>
    <scope>NUCLEOTIDE SEQUENCE [LARGE SCALE GENOMIC DNA]</scope>
    <source>
        <strain evidence="6 7">ET340</strain>
    </source>
</reference>
<keyword evidence="3" id="KW-0378">Hydrolase</keyword>
<dbReference type="Proteomes" id="UP001529380">
    <property type="component" value="Unassembled WGS sequence"/>
</dbReference>
<evidence type="ECO:0000259" key="5">
    <source>
        <dbReference type="Pfam" id="PF01979"/>
    </source>
</evidence>
<keyword evidence="2" id="KW-0479">Metal-binding</keyword>
<evidence type="ECO:0000313" key="7">
    <source>
        <dbReference type="Proteomes" id="UP001529380"/>
    </source>
</evidence>
<evidence type="ECO:0000256" key="3">
    <source>
        <dbReference type="ARBA" id="ARBA00022801"/>
    </source>
</evidence>
<gene>
    <name evidence="6" type="ORF">QUW08_04060</name>
</gene>
<dbReference type="InterPro" id="IPR011059">
    <property type="entry name" value="Metal-dep_hydrolase_composite"/>
</dbReference>
<dbReference type="Gene3D" id="3.20.20.140">
    <property type="entry name" value="Metal-dependent hydrolases"/>
    <property type="match status" value="1"/>
</dbReference>
<dbReference type="SUPFAM" id="SSF51556">
    <property type="entry name" value="Metallo-dependent hydrolases"/>
    <property type="match status" value="1"/>
</dbReference>
<dbReference type="RefSeq" id="WP_270913534.1">
    <property type="nucleotide sequence ID" value="NZ_JAUDCL010000005.1"/>
</dbReference>
<accession>A0ABT7UNZ8</accession>
<name>A0ABT7UNZ8_9FIRM</name>
<comment type="caution">
    <text evidence="6">The sequence shown here is derived from an EMBL/GenBank/DDBJ whole genome shotgun (WGS) entry which is preliminary data.</text>
</comment>
<reference evidence="6 7" key="1">
    <citation type="submission" date="2023-06" db="EMBL/GenBank/DDBJ databases">
        <title>Identification and characterization of horizontal gene transfer across gut microbiota members of farm animals based on homology search.</title>
        <authorList>
            <person name="Schwarzerova J."/>
            <person name="Nykrynova M."/>
            <person name="Jureckova K."/>
            <person name="Cejkova D."/>
            <person name="Rychlik I."/>
        </authorList>
    </citation>
    <scope>NUCLEOTIDE SEQUENCE [LARGE SCALE GENOMIC DNA]</scope>
    <source>
        <strain evidence="6 7">ET340</strain>
    </source>
</reference>
<protein>
    <submittedName>
        <fullName evidence="6">Amidohydrolase family protein</fullName>
    </submittedName>
</protein>
<dbReference type="Gene3D" id="2.30.40.10">
    <property type="entry name" value="Urease, subunit C, domain 1"/>
    <property type="match status" value="1"/>
</dbReference>
<keyword evidence="7" id="KW-1185">Reference proteome</keyword>
<dbReference type="InterPro" id="IPR051607">
    <property type="entry name" value="Metallo-dep_hydrolases"/>
</dbReference>